<dbReference type="Proteomes" id="UP000580250">
    <property type="component" value="Unassembled WGS sequence"/>
</dbReference>
<dbReference type="PROSITE" id="PS50943">
    <property type="entry name" value="HTH_CROC1"/>
    <property type="match status" value="1"/>
</dbReference>
<protein>
    <recommendedName>
        <fullName evidence="1">HTH cro/C1-type domain-containing protein</fullName>
    </recommendedName>
</protein>
<evidence type="ECO:0000259" key="1">
    <source>
        <dbReference type="PROSITE" id="PS50943"/>
    </source>
</evidence>
<comment type="caution">
    <text evidence="2">The sequence shown here is derived from an EMBL/GenBank/DDBJ whole genome shotgun (WGS) entry which is preliminary data.</text>
</comment>
<gene>
    <name evidence="2" type="ORF">MENT_LOCUS2854</name>
</gene>
<evidence type="ECO:0000313" key="2">
    <source>
        <dbReference type="EMBL" id="CAD2130149.1"/>
    </source>
</evidence>
<dbReference type="EMBL" id="CAJEWN010000009">
    <property type="protein sequence ID" value="CAD2130149.1"/>
    <property type="molecule type" value="Genomic_DNA"/>
</dbReference>
<reference evidence="2 3" key="1">
    <citation type="submission" date="2020-08" db="EMBL/GenBank/DDBJ databases">
        <authorList>
            <person name="Koutsovoulos G."/>
            <person name="Danchin GJ E."/>
        </authorList>
    </citation>
    <scope>NUCLEOTIDE SEQUENCE [LARGE SCALE GENOMIC DNA]</scope>
</reference>
<dbReference type="OrthoDB" id="5866857at2759"/>
<evidence type="ECO:0000313" key="3">
    <source>
        <dbReference type="Proteomes" id="UP000580250"/>
    </source>
</evidence>
<accession>A0A6V7TQI4</accession>
<feature type="domain" description="HTH cro/C1-type" evidence="1">
    <location>
        <begin position="86"/>
        <end position="107"/>
    </location>
</feature>
<dbReference type="InterPro" id="IPR001387">
    <property type="entry name" value="Cro/C1-type_HTH"/>
</dbReference>
<name>A0A6V7TQI4_MELEN</name>
<sequence length="140" mass="15678">MGSLLMKRMVGSPLVKLIWLMNLIVKRMSESMLIFLIPTAIRRLEAQGLTLAEALNILNEVKEVFAAATGEIGEKIRKKFDNVLDKNPGISKLIEIAKVLNGEESDIDMHPSILESMKFAPLQSCDVERSISLPKIWKCI</sequence>
<organism evidence="2 3">
    <name type="scientific">Meloidogyne enterolobii</name>
    <name type="common">Root-knot nematode worm</name>
    <name type="synonym">Meloidogyne mayaguensis</name>
    <dbReference type="NCBI Taxonomy" id="390850"/>
    <lineage>
        <taxon>Eukaryota</taxon>
        <taxon>Metazoa</taxon>
        <taxon>Ecdysozoa</taxon>
        <taxon>Nematoda</taxon>
        <taxon>Chromadorea</taxon>
        <taxon>Rhabditida</taxon>
        <taxon>Tylenchina</taxon>
        <taxon>Tylenchomorpha</taxon>
        <taxon>Tylenchoidea</taxon>
        <taxon>Meloidogynidae</taxon>
        <taxon>Meloidogyninae</taxon>
        <taxon>Meloidogyne</taxon>
    </lineage>
</organism>
<proteinExistence type="predicted"/>
<dbReference type="AlphaFoldDB" id="A0A6V7TQI4"/>